<feature type="non-terminal residue" evidence="1">
    <location>
        <position position="1"/>
    </location>
</feature>
<reference evidence="1 2" key="1">
    <citation type="submission" date="2021-06" db="EMBL/GenBank/DDBJ databases">
        <authorList>
            <person name="Kallberg Y."/>
            <person name="Tangrot J."/>
            <person name="Rosling A."/>
        </authorList>
    </citation>
    <scope>NUCLEOTIDE SEQUENCE [LARGE SCALE GENOMIC DNA]</scope>
    <source>
        <strain evidence="1 2">120-4 pot B 10/14</strain>
    </source>
</reference>
<gene>
    <name evidence="1" type="ORF">GMARGA_LOCUS35584</name>
</gene>
<dbReference type="EMBL" id="CAJVQB010066647">
    <property type="protein sequence ID" value="CAG8841714.1"/>
    <property type="molecule type" value="Genomic_DNA"/>
</dbReference>
<organism evidence="1 2">
    <name type="scientific">Gigaspora margarita</name>
    <dbReference type="NCBI Taxonomy" id="4874"/>
    <lineage>
        <taxon>Eukaryota</taxon>
        <taxon>Fungi</taxon>
        <taxon>Fungi incertae sedis</taxon>
        <taxon>Mucoromycota</taxon>
        <taxon>Glomeromycotina</taxon>
        <taxon>Glomeromycetes</taxon>
        <taxon>Diversisporales</taxon>
        <taxon>Gigasporaceae</taxon>
        <taxon>Gigaspora</taxon>
    </lineage>
</organism>
<comment type="caution">
    <text evidence="1">The sequence shown here is derived from an EMBL/GenBank/DDBJ whole genome shotgun (WGS) entry which is preliminary data.</text>
</comment>
<protein>
    <submittedName>
        <fullName evidence="1">5297_t:CDS:1</fullName>
    </submittedName>
</protein>
<proteinExistence type="predicted"/>
<sequence length="64" mass="7587">NDKKNMTDLQTLQKYDNFKKAKKQRKTYIAKTTFASEDKIMEHVEKIDKIDDKLKKSIVKKPLS</sequence>
<keyword evidence="2" id="KW-1185">Reference proteome</keyword>
<dbReference type="Proteomes" id="UP000789901">
    <property type="component" value="Unassembled WGS sequence"/>
</dbReference>
<name>A0ABN7WXB6_GIGMA</name>
<evidence type="ECO:0000313" key="2">
    <source>
        <dbReference type="Proteomes" id="UP000789901"/>
    </source>
</evidence>
<accession>A0ABN7WXB6</accession>
<evidence type="ECO:0000313" key="1">
    <source>
        <dbReference type="EMBL" id="CAG8841714.1"/>
    </source>
</evidence>